<reference evidence="10 11" key="1">
    <citation type="submission" date="2020-01" db="EMBL/GenBank/DDBJ databases">
        <title>Paenibacillus soybeanensis sp. nov. isolated from the nodules of soybean (Glycine max(L.) Merr).</title>
        <authorList>
            <person name="Wang H."/>
        </authorList>
    </citation>
    <scope>NUCLEOTIDE SEQUENCE [LARGE SCALE GENOMIC DNA]</scope>
    <source>
        <strain evidence="10 11">DSM 23054</strain>
    </source>
</reference>
<dbReference type="InterPro" id="IPR022398">
    <property type="entry name" value="Peptidase_S8_His-AS"/>
</dbReference>
<dbReference type="InterPro" id="IPR000209">
    <property type="entry name" value="Peptidase_S8/S53_dom"/>
</dbReference>
<dbReference type="InterPro" id="IPR023827">
    <property type="entry name" value="Peptidase_S8_Asp-AS"/>
</dbReference>
<keyword evidence="4 6" id="KW-0378">Hydrolase</keyword>
<evidence type="ECO:0000256" key="8">
    <source>
        <dbReference type="SAM" id="MobiDB-lite"/>
    </source>
</evidence>
<dbReference type="InterPro" id="IPR015500">
    <property type="entry name" value="Peptidase_S8_subtilisin-rel"/>
</dbReference>
<sequence>MPKVEKLLLSCSSARPSTHTTRKLIGFKRQDHYEKCVRQLESFGIKPLKSIHRGRVIACHIDSRRGDKLKKLSHHPDIRYVEPDYKVHAHGFLSEGRTRIGSRPGITSGTGSDKSKSRKSSAPYVSRKKLRLRTNKAFIHSDSGNNQPQIPSNIPWNVKHVQAPRIWPTTRGSAAIGIIDTGIGKHPNLYVTGGINTMGGSSYADDNGHGTHVAGIASGLGKNGMIAGVAPRAKLYAVKALDANGAGYVSDLIKGIEWCIKKKIPVINMSLGLAGETSSALKEAVQRARKSGIIVVASAGNDGPFNEQGIDQPARYSDAIAVAASTRGGSIADYSSRGSGIDITAPGSCIKSTRPGGGYTMMSGTSMSSPHVAGGAALLKTLQPSLTPYAVKKRLRATAKKLSSYGTRSQGYGMVQFHTASGLTSNGSRGSGAGGDNEPVQVARAGRKTIKKQKVSLSAHSKRRGKSPFASKK</sequence>
<dbReference type="GO" id="GO:0004252">
    <property type="term" value="F:serine-type endopeptidase activity"/>
    <property type="evidence" value="ECO:0007669"/>
    <property type="project" value="UniProtKB-UniRule"/>
</dbReference>
<keyword evidence="11" id="KW-1185">Reference proteome</keyword>
<dbReference type="Proteomes" id="UP000558113">
    <property type="component" value="Unassembled WGS sequence"/>
</dbReference>
<dbReference type="PANTHER" id="PTHR43806">
    <property type="entry name" value="PEPTIDASE S8"/>
    <property type="match status" value="1"/>
</dbReference>
<evidence type="ECO:0000313" key="10">
    <source>
        <dbReference type="EMBL" id="NBC68974.1"/>
    </source>
</evidence>
<keyword evidence="5 6" id="KW-0720">Serine protease</keyword>
<evidence type="ECO:0000256" key="3">
    <source>
        <dbReference type="ARBA" id="ARBA00022723"/>
    </source>
</evidence>
<feature type="compositionally biased region" description="Basic residues" evidence="8">
    <location>
        <begin position="445"/>
        <end position="473"/>
    </location>
</feature>
<proteinExistence type="inferred from homology"/>
<feature type="active site" description="Charge relay system" evidence="6">
    <location>
        <position position="180"/>
    </location>
</feature>
<evidence type="ECO:0000256" key="2">
    <source>
        <dbReference type="ARBA" id="ARBA00022670"/>
    </source>
</evidence>
<dbReference type="PROSITE" id="PS51892">
    <property type="entry name" value="SUBTILASE"/>
    <property type="match status" value="1"/>
</dbReference>
<keyword evidence="3" id="KW-0479">Metal-binding</keyword>
<dbReference type="OrthoDB" id="9798386at2"/>
<dbReference type="GO" id="GO:0006508">
    <property type="term" value="P:proteolysis"/>
    <property type="evidence" value="ECO:0007669"/>
    <property type="project" value="UniProtKB-KW"/>
</dbReference>
<dbReference type="Gene3D" id="3.40.50.200">
    <property type="entry name" value="Peptidase S8/S53 domain"/>
    <property type="match status" value="1"/>
</dbReference>
<evidence type="ECO:0000256" key="1">
    <source>
        <dbReference type="ARBA" id="ARBA00011073"/>
    </source>
</evidence>
<dbReference type="InterPro" id="IPR023828">
    <property type="entry name" value="Peptidase_S8_Ser-AS"/>
</dbReference>
<keyword evidence="2 6" id="KW-0645">Protease</keyword>
<dbReference type="InterPro" id="IPR050131">
    <property type="entry name" value="Peptidase_S8_subtilisin-like"/>
</dbReference>
<evidence type="ECO:0000256" key="5">
    <source>
        <dbReference type="ARBA" id="ARBA00022825"/>
    </source>
</evidence>
<feature type="active site" description="Charge relay system" evidence="6">
    <location>
        <position position="366"/>
    </location>
</feature>
<dbReference type="InterPro" id="IPR034202">
    <property type="entry name" value="Subtilisin_Carlsberg-like"/>
</dbReference>
<dbReference type="InterPro" id="IPR036852">
    <property type="entry name" value="Peptidase_S8/S53_dom_sf"/>
</dbReference>
<gene>
    <name evidence="10" type="ORF">GT003_08235</name>
</gene>
<accession>A0A7X5C119</accession>
<dbReference type="SUPFAM" id="SSF52743">
    <property type="entry name" value="Subtilisin-like"/>
    <property type="match status" value="1"/>
</dbReference>
<dbReference type="EMBL" id="JAAAMU010000004">
    <property type="protein sequence ID" value="NBC68974.1"/>
    <property type="molecule type" value="Genomic_DNA"/>
</dbReference>
<evidence type="ECO:0000259" key="9">
    <source>
        <dbReference type="Pfam" id="PF00082"/>
    </source>
</evidence>
<dbReference type="AlphaFoldDB" id="A0A7X5C119"/>
<dbReference type="GO" id="GO:0046872">
    <property type="term" value="F:metal ion binding"/>
    <property type="evidence" value="ECO:0007669"/>
    <property type="project" value="UniProtKB-KW"/>
</dbReference>
<dbReference type="PROSITE" id="PS00136">
    <property type="entry name" value="SUBTILASE_ASP"/>
    <property type="match status" value="1"/>
</dbReference>
<feature type="active site" description="Charge relay system" evidence="6">
    <location>
        <position position="209"/>
    </location>
</feature>
<evidence type="ECO:0000256" key="7">
    <source>
        <dbReference type="RuleBase" id="RU003355"/>
    </source>
</evidence>
<dbReference type="CDD" id="cd07477">
    <property type="entry name" value="Peptidases_S8_Subtilisin_subset"/>
    <property type="match status" value="1"/>
</dbReference>
<comment type="caution">
    <text evidence="10">The sequence shown here is derived from an EMBL/GenBank/DDBJ whole genome shotgun (WGS) entry which is preliminary data.</text>
</comment>
<dbReference type="PANTHER" id="PTHR43806:SF11">
    <property type="entry name" value="CEREVISIN-RELATED"/>
    <property type="match status" value="1"/>
</dbReference>
<dbReference type="PRINTS" id="PR00723">
    <property type="entry name" value="SUBTILISIN"/>
</dbReference>
<feature type="region of interest" description="Disordered" evidence="8">
    <location>
        <begin position="423"/>
        <end position="473"/>
    </location>
</feature>
<dbReference type="InterPro" id="IPR037045">
    <property type="entry name" value="S8pro/Inhibitor_I9_sf"/>
</dbReference>
<dbReference type="PROSITE" id="PS00137">
    <property type="entry name" value="SUBTILASE_HIS"/>
    <property type="match status" value="1"/>
</dbReference>
<evidence type="ECO:0000256" key="4">
    <source>
        <dbReference type="ARBA" id="ARBA00022801"/>
    </source>
</evidence>
<evidence type="ECO:0000313" key="11">
    <source>
        <dbReference type="Proteomes" id="UP000558113"/>
    </source>
</evidence>
<dbReference type="PROSITE" id="PS00138">
    <property type="entry name" value="SUBTILASE_SER"/>
    <property type="match status" value="1"/>
</dbReference>
<comment type="similarity">
    <text evidence="1 6 7">Belongs to the peptidase S8 family.</text>
</comment>
<protein>
    <submittedName>
        <fullName evidence="10">S8 family serine peptidase</fullName>
    </submittedName>
</protein>
<dbReference type="Gene3D" id="3.30.70.80">
    <property type="entry name" value="Peptidase S8 propeptide/proteinase inhibitor I9"/>
    <property type="match status" value="1"/>
</dbReference>
<name>A0A7X5C119_9BACL</name>
<organism evidence="10 11">
    <name type="scientific">Paenibacillus sacheonensis</name>
    <dbReference type="NCBI Taxonomy" id="742054"/>
    <lineage>
        <taxon>Bacteria</taxon>
        <taxon>Bacillati</taxon>
        <taxon>Bacillota</taxon>
        <taxon>Bacilli</taxon>
        <taxon>Bacillales</taxon>
        <taxon>Paenibacillaceae</taxon>
        <taxon>Paenibacillus</taxon>
    </lineage>
</organism>
<dbReference type="Pfam" id="PF00082">
    <property type="entry name" value="Peptidase_S8"/>
    <property type="match status" value="1"/>
</dbReference>
<feature type="region of interest" description="Disordered" evidence="8">
    <location>
        <begin position="96"/>
        <end position="125"/>
    </location>
</feature>
<feature type="domain" description="Peptidase S8/S53" evidence="9">
    <location>
        <begin position="175"/>
        <end position="413"/>
    </location>
</feature>
<evidence type="ECO:0000256" key="6">
    <source>
        <dbReference type="PROSITE-ProRule" id="PRU01240"/>
    </source>
</evidence>